<reference evidence="1 2" key="1">
    <citation type="submission" date="2020-05" db="EMBL/GenBank/DDBJ databases">
        <title>WGS assembly of Panicum virgatum.</title>
        <authorList>
            <person name="Lovell J.T."/>
            <person name="Jenkins J."/>
            <person name="Shu S."/>
            <person name="Juenger T.E."/>
            <person name="Schmutz J."/>
        </authorList>
    </citation>
    <scope>NUCLEOTIDE SEQUENCE [LARGE SCALE GENOMIC DNA]</scope>
    <source>
        <strain evidence="2">cv. AP13</strain>
    </source>
</reference>
<dbReference type="Proteomes" id="UP000823388">
    <property type="component" value="Chromosome 8K"/>
</dbReference>
<gene>
    <name evidence="1" type="ORF">PVAP13_8KG017021</name>
</gene>
<comment type="caution">
    <text evidence="1">The sequence shown here is derived from an EMBL/GenBank/DDBJ whole genome shotgun (WGS) entry which is preliminary data.</text>
</comment>
<proteinExistence type="predicted"/>
<sequence>MPAVERAQRNLWCKLGLSNDEMKPIEEVLRSFITTFSGPLTEFIVAVMTALFNLEDDDDDAVHEALLQYAGEAATDLQQEARRLRTCSRRSYQMRDYAHAMLHRDPTSLMYHVSSQLRTTALSQRTPTALLASTFGLLVRGFDSALLAMTFRANYMRHRFRPAGYDLRACLLRSLRSQRRYVGDHP</sequence>
<dbReference type="EMBL" id="CM029051">
    <property type="protein sequence ID" value="KAG2559817.1"/>
    <property type="molecule type" value="Genomic_DNA"/>
</dbReference>
<evidence type="ECO:0000313" key="2">
    <source>
        <dbReference type="Proteomes" id="UP000823388"/>
    </source>
</evidence>
<organism evidence="1 2">
    <name type="scientific">Panicum virgatum</name>
    <name type="common">Blackwell switchgrass</name>
    <dbReference type="NCBI Taxonomy" id="38727"/>
    <lineage>
        <taxon>Eukaryota</taxon>
        <taxon>Viridiplantae</taxon>
        <taxon>Streptophyta</taxon>
        <taxon>Embryophyta</taxon>
        <taxon>Tracheophyta</taxon>
        <taxon>Spermatophyta</taxon>
        <taxon>Magnoliopsida</taxon>
        <taxon>Liliopsida</taxon>
        <taxon>Poales</taxon>
        <taxon>Poaceae</taxon>
        <taxon>PACMAD clade</taxon>
        <taxon>Panicoideae</taxon>
        <taxon>Panicodae</taxon>
        <taxon>Paniceae</taxon>
        <taxon>Panicinae</taxon>
        <taxon>Panicum</taxon>
        <taxon>Panicum sect. Hiantes</taxon>
    </lineage>
</organism>
<protein>
    <submittedName>
        <fullName evidence="1">Uncharacterized protein</fullName>
    </submittedName>
</protein>
<evidence type="ECO:0000313" key="1">
    <source>
        <dbReference type="EMBL" id="KAG2559817.1"/>
    </source>
</evidence>
<dbReference type="AlphaFoldDB" id="A0A8T0PC24"/>
<name>A0A8T0PC24_PANVG</name>
<keyword evidence="2" id="KW-1185">Reference proteome</keyword>
<accession>A0A8T0PC24</accession>